<evidence type="ECO:0000313" key="4">
    <source>
        <dbReference type="Proteomes" id="UP001519641"/>
    </source>
</evidence>
<dbReference type="RefSeq" id="WP_214544272.1">
    <property type="nucleotide sequence ID" value="NZ_JAHEWS010000009.1"/>
</dbReference>
<keyword evidence="2" id="KW-0472">Membrane</keyword>
<dbReference type="Proteomes" id="UP001519641">
    <property type="component" value="Unassembled WGS sequence"/>
</dbReference>
<organism evidence="3 4">
    <name type="scientific">Curtobacterium aurantiacum</name>
    <dbReference type="NCBI Taxonomy" id="3236919"/>
    <lineage>
        <taxon>Bacteria</taxon>
        <taxon>Bacillati</taxon>
        <taxon>Actinomycetota</taxon>
        <taxon>Actinomycetes</taxon>
        <taxon>Micrococcales</taxon>
        <taxon>Microbacteriaceae</taxon>
        <taxon>Curtobacterium</taxon>
    </lineage>
</organism>
<evidence type="ECO:0000256" key="1">
    <source>
        <dbReference type="SAM" id="MobiDB-lite"/>
    </source>
</evidence>
<dbReference type="SUPFAM" id="SSF53822">
    <property type="entry name" value="Periplasmic binding protein-like I"/>
    <property type="match status" value="1"/>
</dbReference>
<evidence type="ECO:0008006" key="5">
    <source>
        <dbReference type="Google" id="ProtNLM"/>
    </source>
</evidence>
<proteinExistence type="predicted"/>
<name>A0ABS5VE12_9MICO</name>
<dbReference type="InterPro" id="IPR028082">
    <property type="entry name" value="Peripla_BP_I"/>
</dbReference>
<feature type="compositionally biased region" description="Acidic residues" evidence="1">
    <location>
        <begin position="239"/>
        <end position="248"/>
    </location>
</feature>
<evidence type="ECO:0000313" key="3">
    <source>
        <dbReference type="EMBL" id="MBT1587741.1"/>
    </source>
</evidence>
<evidence type="ECO:0000256" key="2">
    <source>
        <dbReference type="SAM" id="Phobius"/>
    </source>
</evidence>
<keyword evidence="2" id="KW-0812">Transmembrane</keyword>
<keyword evidence="2" id="KW-1133">Transmembrane helix</keyword>
<feature type="region of interest" description="Disordered" evidence="1">
    <location>
        <begin position="434"/>
        <end position="456"/>
    </location>
</feature>
<sequence length="467" mass="45577">MSDQPIDESDGTEAGRARNRRPLIIAAIAVLLVAAVVAAVLTFRAIGSSTPAEAVPATVPVEITVKDVPDATKIGVVVTLGDGEGSEWNEAAQGALVAERRLALGGTDITLVTKNDGGTAAGAKTAVASLAKSGVAGIVVASSGAHVSGALTAAAAEGVPVVLPYAAAEKDSWSTAPAADSISTAMTTALGDAESPLLVNLGGGAPAGLRVAHVLDGDDTADTAELAETIASRTGATDAGDDTDEAADADPKAEPDSDAVVVSGSAQRQGALVAALQAADVTVPVVLTPDATSPAFGAALVDAGGSLSGSFRTVGVATDDARALSSDAEGRAMSAFLGGVRVLADDADAQNLTGDRPFSAVAGAADSRSHDAVVALVRAVGKAGSTEPSDVTDALATLDLDSAAGIAGPALDFTRQQALGASATVLAASAQPLGLRPDTASSGTGGDAGSDAAQSTALVWFEDSTTR</sequence>
<protein>
    <recommendedName>
        <fullName evidence="5">Leucine-binding protein domain-containing protein</fullName>
    </recommendedName>
</protein>
<accession>A0ABS5VE12</accession>
<dbReference type="EMBL" id="JAHEWS010000009">
    <property type="protein sequence ID" value="MBT1587741.1"/>
    <property type="molecule type" value="Genomic_DNA"/>
</dbReference>
<feature type="transmembrane region" description="Helical" evidence="2">
    <location>
        <begin position="23"/>
        <end position="43"/>
    </location>
</feature>
<reference evidence="3 4" key="1">
    <citation type="submission" date="2021-05" db="EMBL/GenBank/DDBJ databases">
        <title>Whole genome sequence of Curtobacterium flaccumfaciens pv. flaccumfaciens strain CFBP 8819.</title>
        <authorList>
            <person name="Osdaghi E."/>
            <person name="Taghouti G."/>
            <person name="Portier P."/>
            <person name="Fazliarab A."/>
            <person name="Taghavi S.M."/>
            <person name="Briand M."/>
            <person name="Le-Saux M."/>
            <person name="Jacques M.-A."/>
        </authorList>
    </citation>
    <scope>NUCLEOTIDE SEQUENCE [LARGE SCALE GENOMIC DNA]</scope>
    <source>
        <strain evidence="3 4">CFBP 8819</strain>
    </source>
</reference>
<dbReference type="Gene3D" id="3.40.50.2300">
    <property type="match status" value="2"/>
</dbReference>
<comment type="caution">
    <text evidence="3">The sequence shown here is derived from an EMBL/GenBank/DDBJ whole genome shotgun (WGS) entry which is preliminary data.</text>
</comment>
<feature type="region of interest" description="Disordered" evidence="1">
    <location>
        <begin position="230"/>
        <end position="257"/>
    </location>
</feature>
<keyword evidence="4" id="KW-1185">Reference proteome</keyword>
<gene>
    <name evidence="3" type="ORF">KK097_07920</name>
</gene>